<sequence length="288" mass="29472">MLMSIEAPEELSGALETTAAIDEDAGNALPELAKPEPEDTPLEITARDDSSTEEAALLEAGAGDDTAEDIAALVLDPGVETGPEELTATGASDDVAEDIAALELDPGPTNEELTPTGAGDETAEDSTTLVPDPGIGTSVEEPALAGEDGAPAELEGAATEIMVGTEDDPTSTIELTIRGPLVLADVCLELDAAFERDTDDDPMTIMELTIRGPLVAADTDRELDIAIMVDPDDIPADELALGDALPPAEVVIPADDGRAAADETPDVVSAADEDKLVTLTPASNRAPL</sequence>
<dbReference type="Proteomes" id="UP001186974">
    <property type="component" value="Unassembled WGS sequence"/>
</dbReference>
<comment type="caution">
    <text evidence="1">The sequence shown here is derived from an EMBL/GenBank/DDBJ whole genome shotgun (WGS) entry which is preliminary data.</text>
</comment>
<accession>A0ACC3DKW6</accession>
<organism evidence="1 2">
    <name type="scientific">Coniosporium uncinatum</name>
    <dbReference type="NCBI Taxonomy" id="93489"/>
    <lineage>
        <taxon>Eukaryota</taxon>
        <taxon>Fungi</taxon>
        <taxon>Dikarya</taxon>
        <taxon>Ascomycota</taxon>
        <taxon>Pezizomycotina</taxon>
        <taxon>Dothideomycetes</taxon>
        <taxon>Dothideomycetes incertae sedis</taxon>
        <taxon>Coniosporium</taxon>
    </lineage>
</organism>
<evidence type="ECO:0000313" key="1">
    <source>
        <dbReference type="EMBL" id="KAK3077154.1"/>
    </source>
</evidence>
<keyword evidence="2" id="KW-1185">Reference proteome</keyword>
<protein>
    <submittedName>
        <fullName evidence="1">Uncharacterized protein</fullName>
    </submittedName>
</protein>
<evidence type="ECO:0000313" key="2">
    <source>
        <dbReference type="Proteomes" id="UP001186974"/>
    </source>
</evidence>
<name>A0ACC3DKW6_9PEZI</name>
<gene>
    <name evidence="1" type="ORF">LTS18_011077</name>
</gene>
<dbReference type="EMBL" id="JAWDJW010003160">
    <property type="protein sequence ID" value="KAK3077154.1"/>
    <property type="molecule type" value="Genomic_DNA"/>
</dbReference>
<proteinExistence type="predicted"/>
<reference evidence="1" key="1">
    <citation type="submission" date="2024-09" db="EMBL/GenBank/DDBJ databases">
        <title>Black Yeasts Isolated from many extreme environments.</title>
        <authorList>
            <person name="Coleine C."/>
            <person name="Stajich J.E."/>
            <person name="Selbmann L."/>
        </authorList>
    </citation>
    <scope>NUCLEOTIDE SEQUENCE</scope>
    <source>
        <strain evidence="1">CCFEE 5737</strain>
    </source>
</reference>